<evidence type="ECO:0000256" key="1">
    <source>
        <dbReference type="ARBA" id="ARBA00004123"/>
    </source>
</evidence>
<evidence type="ECO:0000256" key="7">
    <source>
        <dbReference type="ARBA" id="ARBA00022741"/>
    </source>
</evidence>
<dbReference type="PANTHER" id="PTHR46116:SF26">
    <property type="entry name" value="UBIQUITIN-CONJUGATING ENZYME E2 Z"/>
    <property type="match status" value="1"/>
</dbReference>
<dbReference type="PROSITE" id="PS50127">
    <property type="entry name" value="UBC_2"/>
    <property type="match status" value="2"/>
</dbReference>
<dbReference type="Pfam" id="PF00179">
    <property type="entry name" value="UQ_con"/>
    <property type="match status" value="2"/>
</dbReference>
<proteinExistence type="predicted"/>
<keyword evidence="18" id="KW-1185">Reference proteome</keyword>
<accession>A0A1R2BKQ5</accession>
<evidence type="ECO:0000256" key="6">
    <source>
        <dbReference type="ARBA" id="ARBA00022703"/>
    </source>
</evidence>
<dbReference type="InterPro" id="IPR000608">
    <property type="entry name" value="UBC"/>
</dbReference>
<evidence type="ECO:0000256" key="3">
    <source>
        <dbReference type="ARBA" id="ARBA00012486"/>
    </source>
</evidence>
<evidence type="ECO:0000256" key="8">
    <source>
        <dbReference type="ARBA" id="ARBA00022786"/>
    </source>
</evidence>
<dbReference type="PANTHER" id="PTHR46116">
    <property type="entry name" value="(E3-INDEPENDENT) E2 UBIQUITIN-CONJUGATING ENZYME"/>
    <property type="match status" value="1"/>
</dbReference>
<evidence type="ECO:0000256" key="9">
    <source>
        <dbReference type="ARBA" id="ARBA00022840"/>
    </source>
</evidence>
<evidence type="ECO:0000256" key="13">
    <source>
        <dbReference type="ARBA" id="ARBA00042316"/>
    </source>
</evidence>
<gene>
    <name evidence="17" type="ORF">SteCoe_23098</name>
</gene>
<dbReference type="EMBL" id="MPUH01000580">
    <property type="protein sequence ID" value="OMJ77348.1"/>
    <property type="molecule type" value="Genomic_DNA"/>
</dbReference>
<dbReference type="AlphaFoldDB" id="A0A1R2BKQ5"/>
<keyword evidence="7" id="KW-0547">Nucleotide-binding</keyword>
<name>A0A1R2BKQ5_9CILI</name>
<reference evidence="17 18" key="1">
    <citation type="submission" date="2016-11" db="EMBL/GenBank/DDBJ databases">
        <title>The macronuclear genome of Stentor coeruleus: a giant cell with tiny introns.</title>
        <authorList>
            <person name="Slabodnick M."/>
            <person name="Ruby J.G."/>
            <person name="Reiff S.B."/>
            <person name="Swart E.C."/>
            <person name="Gosai S."/>
            <person name="Prabakaran S."/>
            <person name="Witkowska E."/>
            <person name="Larue G.E."/>
            <person name="Fisher S."/>
            <person name="Freeman R.M."/>
            <person name="Gunawardena J."/>
            <person name="Chu W."/>
            <person name="Stover N.A."/>
            <person name="Gregory B.D."/>
            <person name="Nowacki M."/>
            <person name="Derisi J."/>
            <person name="Roy S.W."/>
            <person name="Marshall W.F."/>
            <person name="Sood P."/>
        </authorList>
    </citation>
    <scope>NUCLEOTIDE SEQUENCE [LARGE SCALE GENOMIC DNA]</scope>
    <source>
        <strain evidence="17">WM001</strain>
    </source>
</reference>
<evidence type="ECO:0000256" key="12">
    <source>
        <dbReference type="ARBA" id="ARBA00041798"/>
    </source>
</evidence>
<evidence type="ECO:0000256" key="11">
    <source>
        <dbReference type="ARBA" id="ARBA00039894"/>
    </source>
</evidence>
<dbReference type="InterPro" id="IPR016135">
    <property type="entry name" value="UBQ-conjugating_enzyme/RWD"/>
</dbReference>
<feature type="domain" description="UBC core" evidence="16">
    <location>
        <begin position="690"/>
        <end position="850"/>
    </location>
</feature>
<sequence length="958" mass="109795">MEDNHSCSDDSGTSEQGMVDSVIQCLDTFKVRVAEFSQPNLAKALGESAEFTDSQEKLLQSIQEFSKYPYINHENFISVVQEATDIRSFRVLFGQRSGSLYDYALMCIDIYFHNFTKPSVVLRTGYGEVNLSLYFSEDGSLSDMWIQDNDLPEIGSEYLERFFYELHSVLFIYGHNYTPKLLAYISDKQTFDQNEETKHNFTDLGEYTEKSIPPEEIAAQQNFLKYACVKYGILEHLKNPLPELAEAITGYFIIYKQNLKMQLEINSVIEGMVVTFNDSTLTYKKNLQTMKLFENNGYNEMQSLLYNEVRRILDDLPSPKEKFSIDYGNTAPVILTEATQNDPQPPESSTMYFQALKELRFSTADFWSEKKHVLLGNITNEGTVNTNRLSKEVKVLSQHLPCEMTGGIFVVMDSERMDLMKALISGTEDTPYTHGLYEFHIACPAEYPKKPPLVSIVTTGNGKVRFNPNLYDDGYVCLSVINTWDGDPSERWNPAHSNILQVLLSIQVLVMDSMIIQKEPEFEHLTEDSWENKLYCNIVRYNNVKYAMLGMLENPPEEFKEIIWRHFSLKRNAIMRTVDKWLEEGKDFLIPNDGDIDYLVMDHNPHTCTLFKSYSYYSMLLEARNDLLKKLDSLPVLGLPKEEFAIIEITEDMAKLGGYYKKMNSFMLVEKELSEAGGYRHHLGMNISSHTKYRSKREIYAKETEYFSQIKCLPNSTIFIVRDSERWDLMKILISGPFGTDYANGLFLFDIACPEDYPDSPPKVFLVTNGRFSVSFHPRLQANGEILGLTWCSGTTLADYFLQIQDIFKQPIWTENIPAHTSIIRYNTLRYAILDMIEHPPNDFKAVVAAHFEMKKRDVLLLAENWIDESTNVEDFKENTEDNLATIEVFTDLGVSAAIESVYSEIVEVIGGVVGEDWSECSDKEEKDVKKPKKNSSVGDKLAYSHSCSDCESSSLDS</sequence>
<feature type="compositionally biased region" description="Low complexity" evidence="15">
    <location>
        <begin position="945"/>
        <end position="958"/>
    </location>
</feature>
<evidence type="ECO:0000259" key="16">
    <source>
        <dbReference type="PROSITE" id="PS50127"/>
    </source>
</evidence>
<evidence type="ECO:0000256" key="2">
    <source>
        <dbReference type="ARBA" id="ARBA00004496"/>
    </source>
</evidence>
<keyword evidence="5" id="KW-0808">Transferase</keyword>
<evidence type="ECO:0000313" key="17">
    <source>
        <dbReference type="EMBL" id="OMJ77348.1"/>
    </source>
</evidence>
<evidence type="ECO:0000313" key="18">
    <source>
        <dbReference type="Proteomes" id="UP000187209"/>
    </source>
</evidence>
<dbReference type="OrthoDB" id="47801at2759"/>
<organism evidence="17 18">
    <name type="scientific">Stentor coeruleus</name>
    <dbReference type="NCBI Taxonomy" id="5963"/>
    <lineage>
        <taxon>Eukaryota</taxon>
        <taxon>Sar</taxon>
        <taxon>Alveolata</taxon>
        <taxon>Ciliophora</taxon>
        <taxon>Postciliodesmatophora</taxon>
        <taxon>Heterotrichea</taxon>
        <taxon>Heterotrichida</taxon>
        <taxon>Stentoridae</taxon>
        <taxon>Stentor</taxon>
    </lineage>
</organism>
<dbReference type="GO" id="GO:0016740">
    <property type="term" value="F:transferase activity"/>
    <property type="evidence" value="ECO:0007669"/>
    <property type="project" value="UniProtKB-KW"/>
</dbReference>
<feature type="region of interest" description="Disordered" evidence="15">
    <location>
        <begin position="921"/>
        <end position="958"/>
    </location>
</feature>
<dbReference type="SMART" id="SM00212">
    <property type="entry name" value="UBCc"/>
    <property type="match status" value="2"/>
</dbReference>
<dbReference type="Proteomes" id="UP000187209">
    <property type="component" value="Unassembled WGS sequence"/>
</dbReference>
<feature type="domain" description="UBC core" evidence="16">
    <location>
        <begin position="384"/>
        <end position="548"/>
    </location>
</feature>
<evidence type="ECO:0000256" key="10">
    <source>
        <dbReference type="ARBA" id="ARBA00023242"/>
    </source>
</evidence>
<dbReference type="CDD" id="cd23810">
    <property type="entry name" value="UBCc_BIRC6"/>
    <property type="match status" value="1"/>
</dbReference>
<dbReference type="SUPFAM" id="SSF54495">
    <property type="entry name" value="UBC-like"/>
    <property type="match status" value="2"/>
</dbReference>
<evidence type="ECO:0000256" key="14">
    <source>
        <dbReference type="ARBA" id="ARBA00042401"/>
    </source>
</evidence>
<evidence type="ECO:0000256" key="4">
    <source>
        <dbReference type="ARBA" id="ARBA00022490"/>
    </source>
</evidence>
<comment type="subcellular location">
    <subcellularLocation>
        <location evidence="2">Cytoplasm</location>
    </subcellularLocation>
    <subcellularLocation>
        <location evidence="1">Nucleus</location>
    </subcellularLocation>
</comment>
<evidence type="ECO:0000256" key="5">
    <source>
        <dbReference type="ARBA" id="ARBA00022679"/>
    </source>
</evidence>
<evidence type="ECO:0000256" key="15">
    <source>
        <dbReference type="SAM" id="MobiDB-lite"/>
    </source>
</evidence>
<dbReference type="EC" id="2.3.2.23" evidence="3"/>
<keyword evidence="9" id="KW-0067">ATP-binding</keyword>
<keyword evidence="6" id="KW-0053">Apoptosis</keyword>
<keyword evidence="4" id="KW-0963">Cytoplasm</keyword>
<dbReference type="Gene3D" id="3.10.110.10">
    <property type="entry name" value="Ubiquitin Conjugating Enzyme"/>
    <property type="match status" value="2"/>
</dbReference>
<comment type="caution">
    <text evidence="17">The sequence shown here is derived from an EMBL/GenBank/DDBJ whole genome shotgun (WGS) entry which is preliminary data.</text>
</comment>
<protein>
    <recommendedName>
        <fullName evidence="11">Ubiquitin-conjugating enzyme E2 Z</fullName>
        <ecNumber evidence="3">2.3.2.23</ecNumber>
    </recommendedName>
    <alternativeName>
        <fullName evidence="12">E2 ubiquitin-conjugating enzyme Z</fullName>
    </alternativeName>
    <alternativeName>
        <fullName evidence="14">Ubiquitin carrier protein Z</fullName>
    </alternativeName>
    <alternativeName>
        <fullName evidence="13">Ubiquitin-protein ligase Z</fullName>
    </alternativeName>
</protein>
<keyword evidence="8" id="KW-0833">Ubl conjugation pathway</keyword>
<keyword evidence="10" id="KW-0539">Nucleus</keyword>